<gene>
    <name evidence="3" type="ORF">K435DRAFT_856520</name>
</gene>
<keyword evidence="4" id="KW-1185">Reference proteome</keyword>
<dbReference type="GO" id="GO:0003723">
    <property type="term" value="F:RNA binding"/>
    <property type="evidence" value="ECO:0007669"/>
    <property type="project" value="UniProtKB-UniRule"/>
</dbReference>
<accession>A0A4S8M9F6</accession>
<organism evidence="3 4">
    <name type="scientific">Dendrothele bispora (strain CBS 962.96)</name>
    <dbReference type="NCBI Taxonomy" id="1314807"/>
    <lineage>
        <taxon>Eukaryota</taxon>
        <taxon>Fungi</taxon>
        <taxon>Dikarya</taxon>
        <taxon>Basidiomycota</taxon>
        <taxon>Agaricomycotina</taxon>
        <taxon>Agaricomycetes</taxon>
        <taxon>Agaricomycetidae</taxon>
        <taxon>Agaricales</taxon>
        <taxon>Agaricales incertae sedis</taxon>
        <taxon>Dendrothele</taxon>
    </lineage>
</organism>
<dbReference type="Gene3D" id="3.30.160.20">
    <property type="match status" value="1"/>
</dbReference>
<dbReference type="Pfam" id="PF00035">
    <property type="entry name" value="dsrm"/>
    <property type="match status" value="1"/>
</dbReference>
<keyword evidence="1" id="KW-0694">RNA-binding</keyword>
<sequence length="67" mass="7895">MELNNWGQRTHKKIEYEYQRSGPQHNETWTVIVRVDELEYGRGVARNRRGAEEAAAQEALRVVQQQL</sequence>
<feature type="domain" description="DRBM" evidence="2">
    <location>
        <begin position="1"/>
        <end position="65"/>
    </location>
</feature>
<name>A0A4S8M9F6_DENBC</name>
<proteinExistence type="predicted"/>
<dbReference type="SMART" id="SM00358">
    <property type="entry name" value="DSRM"/>
    <property type="match status" value="1"/>
</dbReference>
<dbReference type="Proteomes" id="UP000297245">
    <property type="component" value="Unassembled WGS sequence"/>
</dbReference>
<protein>
    <recommendedName>
        <fullName evidence="2">DRBM domain-containing protein</fullName>
    </recommendedName>
</protein>
<dbReference type="EMBL" id="ML179134">
    <property type="protein sequence ID" value="THU98513.1"/>
    <property type="molecule type" value="Genomic_DNA"/>
</dbReference>
<dbReference type="AlphaFoldDB" id="A0A4S8M9F6"/>
<dbReference type="PROSITE" id="PS50137">
    <property type="entry name" value="DS_RBD"/>
    <property type="match status" value="1"/>
</dbReference>
<evidence type="ECO:0000313" key="4">
    <source>
        <dbReference type="Proteomes" id="UP000297245"/>
    </source>
</evidence>
<dbReference type="SUPFAM" id="SSF54768">
    <property type="entry name" value="dsRNA-binding domain-like"/>
    <property type="match status" value="1"/>
</dbReference>
<evidence type="ECO:0000259" key="2">
    <source>
        <dbReference type="PROSITE" id="PS50137"/>
    </source>
</evidence>
<dbReference type="InterPro" id="IPR014720">
    <property type="entry name" value="dsRBD_dom"/>
</dbReference>
<reference evidence="3 4" key="1">
    <citation type="journal article" date="2019" name="Nat. Ecol. Evol.">
        <title>Megaphylogeny resolves global patterns of mushroom evolution.</title>
        <authorList>
            <person name="Varga T."/>
            <person name="Krizsan K."/>
            <person name="Foldi C."/>
            <person name="Dima B."/>
            <person name="Sanchez-Garcia M."/>
            <person name="Sanchez-Ramirez S."/>
            <person name="Szollosi G.J."/>
            <person name="Szarkandi J.G."/>
            <person name="Papp V."/>
            <person name="Albert L."/>
            <person name="Andreopoulos W."/>
            <person name="Angelini C."/>
            <person name="Antonin V."/>
            <person name="Barry K.W."/>
            <person name="Bougher N.L."/>
            <person name="Buchanan P."/>
            <person name="Buyck B."/>
            <person name="Bense V."/>
            <person name="Catcheside P."/>
            <person name="Chovatia M."/>
            <person name="Cooper J."/>
            <person name="Damon W."/>
            <person name="Desjardin D."/>
            <person name="Finy P."/>
            <person name="Geml J."/>
            <person name="Haridas S."/>
            <person name="Hughes K."/>
            <person name="Justo A."/>
            <person name="Karasinski D."/>
            <person name="Kautmanova I."/>
            <person name="Kiss B."/>
            <person name="Kocsube S."/>
            <person name="Kotiranta H."/>
            <person name="LaButti K.M."/>
            <person name="Lechner B.E."/>
            <person name="Liimatainen K."/>
            <person name="Lipzen A."/>
            <person name="Lukacs Z."/>
            <person name="Mihaltcheva S."/>
            <person name="Morgado L.N."/>
            <person name="Niskanen T."/>
            <person name="Noordeloos M.E."/>
            <person name="Ohm R.A."/>
            <person name="Ortiz-Santana B."/>
            <person name="Ovrebo C."/>
            <person name="Racz N."/>
            <person name="Riley R."/>
            <person name="Savchenko A."/>
            <person name="Shiryaev A."/>
            <person name="Soop K."/>
            <person name="Spirin V."/>
            <person name="Szebenyi C."/>
            <person name="Tomsovsky M."/>
            <person name="Tulloss R.E."/>
            <person name="Uehling J."/>
            <person name="Grigoriev I.V."/>
            <person name="Vagvolgyi C."/>
            <person name="Papp T."/>
            <person name="Martin F.M."/>
            <person name="Miettinen O."/>
            <person name="Hibbett D.S."/>
            <person name="Nagy L.G."/>
        </authorList>
    </citation>
    <scope>NUCLEOTIDE SEQUENCE [LARGE SCALE GENOMIC DNA]</scope>
    <source>
        <strain evidence="3 4">CBS 962.96</strain>
    </source>
</reference>
<evidence type="ECO:0000313" key="3">
    <source>
        <dbReference type="EMBL" id="THU98513.1"/>
    </source>
</evidence>
<evidence type="ECO:0000256" key="1">
    <source>
        <dbReference type="PROSITE-ProRule" id="PRU00266"/>
    </source>
</evidence>